<evidence type="ECO:0000313" key="3">
    <source>
        <dbReference type="EMBL" id="NMK98034.1"/>
    </source>
</evidence>
<dbReference type="EMBL" id="JABBLX010000023">
    <property type="protein sequence ID" value="NMK98034.1"/>
    <property type="molecule type" value="Genomic_DNA"/>
</dbReference>
<dbReference type="AlphaFoldDB" id="A0A7Z8E354"/>
<dbReference type="SUPFAM" id="SSF140652">
    <property type="entry name" value="YozE-like"/>
    <property type="match status" value="1"/>
</dbReference>
<dbReference type="Gene3D" id="1.10.150.260">
    <property type="entry name" value="YozE SAM-like"/>
    <property type="match status" value="1"/>
</dbReference>
<reference evidence="6 7" key="2">
    <citation type="submission" date="2020-04" db="EMBL/GenBank/DDBJ databases">
        <title>The Epidemiology and Molecular Characteristics of Linezolid-Resistant Staphylococcus capitis in Huashan Hospital, Shanghai.</title>
        <authorList>
            <person name="Ding L."/>
            <person name="Li P."/>
            <person name="Yang Y."/>
            <person name="Lin D."/>
            <person name="Xu X."/>
        </authorList>
    </citation>
    <scope>NUCLEOTIDE SEQUENCE [LARGE SCALE GENOMIC DNA]</scope>
    <source>
        <strain evidence="3 7">12-86</strain>
        <strain evidence="2 6">17-84</strain>
    </source>
</reference>
<dbReference type="InterPro" id="IPR036806">
    <property type="entry name" value="YozE_SAM-like_sf"/>
</dbReference>
<accession>A0A7Z8E354</accession>
<evidence type="ECO:0000313" key="4">
    <source>
        <dbReference type="EMBL" id="TBW76846.1"/>
    </source>
</evidence>
<dbReference type="EMBL" id="SCHC01000002">
    <property type="protein sequence ID" value="TBW76846.1"/>
    <property type="molecule type" value="Genomic_DNA"/>
</dbReference>
<keyword evidence="6" id="KW-1185">Reference proteome</keyword>
<dbReference type="Proteomes" id="UP000550736">
    <property type="component" value="Unassembled WGS sequence"/>
</dbReference>
<evidence type="ECO:0000259" key="1">
    <source>
        <dbReference type="Pfam" id="PF06855"/>
    </source>
</evidence>
<evidence type="ECO:0000313" key="5">
    <source>
        <dbReference type="Proteomes" id="UP000291949"/>
    </source>
</evidence>
<name>A0A7Z8E354_STACP</name>
<organism evidence="4 5">
    <name type="scientific">Staphylococcus capitis</name>
    <dbReference type="NCBI Taxonomy" id="29388"/>
    <lineage>
        <taxon>Bacteria</taxon>
        <taxon>Bacillati</taxon>
        <taxon>Bacillota</taxon>
        <taxon>Bacilli</taxon>
        <taxon>Bacillales</taxon>
        <taxon>Staphylococcaceae</taxon>
        <taxon>Staphylococcus</taxon>
    </lineage>
</organism>
<evidence type="ECO:0000313" key="7">
    <source>
        <dbReference type="Proteomes" id="UP000550736"/>
    </source>
</evidence>
<dbReference type="Proteomes" id="UP000291949">
    <property type="component" value="Unassembled WGS sequence"/>
</dbReference>
<reference evidence="4 5" key="1">
    <citation type="journal article" date="2019" name="Sci. Transl. Med.">
        <title>Quorum sensing between bacterial species on the skin protects against epidermal injury in atopic dermatitis.</title>
        <authorList>
            <person name="Williams M.R."/>
        </authorList>
    </citation>
    <scope>NUCLEOTIDE SEQUENCE [LARGE SCALE GENOMIC DNA]</scope>
    <source>
        <strain evidence="4 5">H8</strain>
    </source>
</reference>
<dbReference type="GeneID" id="93668486"/>
<comment type="caution">
    <text evidence="4">The sequence shown here is derived from an EMBL/GenBank/DDBJ whole genome shotgun (WGS) entry which is preliminary data.</text>
</comment>
<dbReference type="Proteomes" id="UP000538955">
    <property type="component" value="Unassembled WGS sequence"/>
</dbReference>
<dbReference type="EMBL" id="JABBMI010000069">
    <property type="protein sequence ID" value="NMK54909.1"/>
    <property type="molecule type" value="Genomic_DNA"/>
</dbReference>
<dbReference type="Pfam" id="PF06855">
    <property type="entry name" value="YozE_SAM_like"/>
    <property type="match status" value="1"/>
</dbReference>
<evidence type="ECO:0000313" key="2">
    <source>
        <dbReference type="EMBL" id="NMK54909.1"/>
    </source>
</evidence>
<proteinExistence type="predicted"/>
<protein>
    <recommendedName>
        <fullName evidence="1">YozE SAM-like domain-containing protein</fullName>
    </recommendedName>
</protein>
<dbReference type="RefSeq" id="WP_023351057.1">
    <property type="nucleotide sequence ID" value="NZ_AP014956.1"/>
</dbReference>
<evidence type="ECO:0000313" key="6">
    <source>
        <dbReference type="Proteomes" id="UP000538955"/>
    </source>
</evidence>
<sequence>MSFYEFIQNFVGDQTPLGELAAWINQDAHFPIEETVADNILNYFNELKDFDHELIEIVKRSLSLYEQSRM</sequence>
<gene>
    <name evidence="4" type="ORF">EQ811_08250</name>
    <name evidence="3" type="ORF">HHM13_08000</name>
    <name evidence="2" type="ORF">HHM24_09255</name>
</gene>
<dbReference type="InterPro" id="IPR023089">
    <property type="entry name" value="YozE_SAM-like"/>
</dbReference>
<feature type="domain" description="YozE SAM-like" evidence="1">
    <location>
        <begin position="2"/>
        <end position="67"/>
    </location>
</feature>